<dbReference type="InterPro" id="IPR025659">
    <property type="entry name" value="Tubby-like_C"/>
</dbReference>
<dbReference type="Gene3D" id="3.20.90.10">
    <property type="entry name" value="Tubby Protein, Chain A"/>
    <property type="match status" value="1"/>
</dbReference>
<comment type="similarity">
    <text evidence="1">Belongs to the TUB family.</text>
</comment>
<dbReference type="EMBL" id="JADFTS010000007">
    <property type="protein sequence ID" value="KAF9599412.1"/>
    <property type="molecule type" value="Genomic_DNA"/>
</dbReference>
<proteinExistence type="inferred from homology"/>
<dbReference type="Proteomes" id="UP000631114">
    <property type="component" value="Unassembled WGS sequence"/>
</dbReference>
<feature type="non-terminal residue" evidence="3">
    <location>
        <position position="138"/>
    </location>
</feature>
<reference evidence="3 4" key="1">
    <citation type="submission" date="2020-10" db="EMBL/GenBank/DDBJ databases">
        <title>The Coptis chinensis genome and diversification of protoberbering-type alkaloids.</title>
        <authorList>
            <person name="Wang B."/>
            <person name="Shu S."/>
            <person name="Song C."/>
            <person name="Liu Y."/>
        </authorList>
    </citation>
    <scope>NUCLEOTIDE SEQUENCE [LARGE SCALE GENOMIC DNA]</scope>
    <source>
        <strain evidence="3">HL-2020</strain>
        <tissue evidence="3">Leaf</tissue>
    </source>
</reference>
<dbReference type="AlphaFoldDB" id="A0A835HJD7"/>
<comment type="caution">
    <text evidence="3">The sequence shown here is derived from an EMBL/GenBank/DDBJ whole genome shotgun (WGS) entry which is preliminary data.</text>
</comment>
<dbReference type="PANTHER" id="PTHR16517">
    <property type="entry name" value="TUBBY-RELATED"/>
    <property type="match status" value="1"/>
</dbReference>
<keyword evidence="4" id="KW-1185">Reference proteome</keyword>
<organism evidence="3 4">
    <name type="scientific">Coptis chinensis</name>
    <dbReference type="NCBI Taxonomy" id="261450"/>
    <lineage>
        <taxon>Eukaryota</taxon>
        <taxon>Viridiplantae</taxon>
        <taxon>Streptophyta</taxon>
        <taxon>Embryophyta</taxon>
        <taxon>Tracheophyta</taxon>
        <taxon>Spermatophyta</taxon>
        <taxon>Magnoliopsida</taxon>
        <taxon>Ranunculales</taxon>
        <taxon>Ranunculaceae</taxon>
        <taxon>Coptidoideae</taxon>
        <taxon>Coptis</taxon>
    </lineage>
</organism>
<accession>A0A835HJD7</accession>
<evidence type="ECO:0000259" key="2">
    <source>
        <dbReference type="Pfam" id="PF01167"/>
    </source>
</evidence>
<evidence type="ECO:0000313" key="4">
    <source>
        <dbReference type="Proteomes" id="UP000631114"/>
    </source>
</evidence>
<dbReference type="PANTHER" id="PTHR16517:SF158">
    <property type="entry name" value="TUBBY-LIKE F-BOX PROTEIN 9"/>
    <property type="match status" value="1"/>
</dbReference>
<dbReference type="Pfam" id="PF01167">
    <property type="entry name" value="Tub"/>
    <property type="match status" value="1"/>
</dbReference>
<feature type="domain" description="Tubby C-terminal" evidence="2">
    <location>
        <begin position="10"/>
        <end position="104"/>
    </location>
</feature>
<dbReference type="InterPro" id="IPR000007">
    <property type="entry name" value="Tubby_C"/>
</dbReference>
<dbReference type="SUPFAM" id="SSF54518">
    <property type="entry name" value="Tubby C-terminal domain-like"/>
    <property type="match status" value="1"/>
</dbReference>
<dbReference type="OrthoDB" id="8775810at2759"/>
<protein>
    <recommendedName>
        <fullName evidence="2">Tubby C-terminal domain-containing protein</fullName>
    </recommendedName>
</protein>
<name>A0A835HJD7_9MAGN</name>
<evidence type="ECO:0000313" key="3">
    <source>
        <dbReference type="EMBL" id="KAF9599412.1"/>
    </source>
</evidence>
<gene>
    <name evidence="3" type="ORF">IFM89_036992</name>
</gene>
<evidence type="ECO:0000256" key="1">
    <source>
        <dbReference type="ARBA" id="ARBA00007129"/>
    </source>
</evidence>
<sequence>ISNHRNGCGMQPSPRDSIIQCFIKWNGAAQTYHLYLGLTQANSKLLVSRIFVILGGTQRQRKTPSAAAQAQMSTNDCARDYSISLDTDDMSKGSMTYIGKLRLDSNDKQNKWSHSPFMLGCNSLFCYFGDRIFWEPSL</sequence>